<keyword evidence="4" id="KW-0411">Iron-sulfur</keyword>
<dbReference type="Pfam" id="PF12836">
    <property type="entry name" value="HHH_3"/>
    <property type="match status" value="1"/>
</dbReference>
<dbReference type="InterPro" id="IPR007197">
    <property type="entry name" value="rSAM"/>
</dbReference>
<dbReference type="CDD" id="cd01335">
    <property type="entry name" value="Radical_SAM"/>
    <property type="match status" value="1"/>
</dbReference>
<accession>A0B5S4</accession>
<evidence type="ECO:0000259" key="5">
    <source>
        <dbReference type="PROSITE" id="PS51918"/>
    </source>
</evidence>
<keyword evidence="2" id="KW-0479">Metal-binding</keyword>
<dbReference type="InterPro" id="IPR058240">
    <property type="entry name" value="rSAM_sf"/>
</dbReference>
<dbReference type="RefSeq" id="WP_011695447.1">
    <property type="nucleotide sequence ID" value="NC_008553.1"/>
</dbReference>
<dbReference type="Gene3D" id="1.10.150.320">
    <property type="entry name" value="Photosystem II 12 kDa extrinsic protein"/>
    <property type="match status" value="1"/>
</dbReference>
<dbReference type="KEGG" id="mtp:Mthe_0251"/>
<dbReference type="GO" id="GO:0051536">
    <property type="term" value="F:iron-sulfur cluster binding"/>
    <property type="evidence" value="ECO:0007669"/>
    <property type="project" value="UniProtKB-KW"/>
</dbReference>
<dbReference type="PROSITE" id="PS51918">
    <property type="entry name" value="RADICAL_SAM"/>
    <property type="match status" value="1"/>
</dbReference>
<dbReference type="InterPro" id="IPR010994">
    <property type="entry name" value="RuvA_2-like"/>
</dbReference>
<dbReference type="GO" id="GO:0046872">
    <property type="term" value="F:metal ion binding"/>
    <property type="evidence" value="ECO:0007669"/>
    <property type="project" value="UniProtKB-KW"/>
</dbReference>
<dbReference type="AlphaFoldDB" id="A0B5S4"/>
<dbReference type="InterPro" id="IPR006638">
    <property type="entry name" value="Elp3/MiaA/NifB-like_rSAM"/>
</dbReference>
<dbReference type="InterPro" id="IPR023874">
    <property type="entry name" value="DNA_rSAM_put"/>
</dbReference>
<evidence type="ECO:0000256" key="2">
    <source>
        <dbReference type="ARBA" id="ARBA00022723"/>
    </source>
</evidence>
<dbReference type="Gene3D" id="3.20.20.70">
    <property type="entry name" value="Aldolase class I"/>
    <property type="match status" value="1"/>
</dbReference>
<name>A0B5S4_METTP</name>
<dbReference type="Proteomes" id="UP000000674">
    <property type="component" value="Chromosome"/>
</dbReference>
<evidence type="ECO:0000313" key="7">
    <source>
        <dbReference type="Proteomes" id="UP000000674"/>
    </source>
</evidence>
<dbReference type="HOGENOM" id="CLU_033784_1_0_2"/>
<dbReference type="GO" id="GO:0003824">
    <property type="term" value="F:catalytic activity"/>
    <property type="evidence" value="ECO:0007669"/>
    <property type="project" value="InterPro"/>
</dbReference>
<evidence type="ECO:0000256" key="1">
    <source>
        <dbReference type="ARBA" id="ARBA00022691"/>
    </source>
</evidence>
<evidence type="ECO:0000256" key="4">
    <source>
        <dbReference type="ARBA" id="ARBA00023014"/>
    </source>
</evidence>
<dbReference type="GeneID" id="4462074"/>
<keyword evidence="3" id="KW-0408">Iron</keyword>
<dbReference type="EMBL" id="CP000477">
    <property type="protein sequence ID" value="ABK14048.1"/>
    <property type="molecule type" value="Genomic_DNA"/>
</dbReference>
<protein>
    <submittedName>
        <fullName evidence="6">Radical SAM domain protein</fullName>
    </submittedName>
</protein>
<dbReference type="STRING" id="349307.Mthe_0251"/>
<sequence>MERSILARGASFDLEDVDIKVQALSRSTRYDRCCHRRNDDSLIYSASGRNGCHVRLFKTLFTNECYHQCGYCPNAGTSNGCSYTPEELSNIVSSLRREGLIDGLFLSSGAGRDEDSTMEEMLETVRILRERHGFSGYIHLKILPGTSRHLIEEAVELADRVSINIEAPSMDVMHELSPTKDYERDILDRQMYIRDILARRSRGSQTTQLVVGAAGETDLEIFQRVVKEYREIGVSRVYYSAFVPIKGTIFEGKQPQLRWRESRLYQLDWLYRVYRLSPEQIKNVFDDYGFLINQDPKVILAGESLDLPLDVNEADFQSLIRVPGIGPESARRIISYRRRERIESPSDLIRLGIKRKAIPYLKINGWVQKRLL</sequence>
<reference evidence="6 7" key="1">
    <citation type="submission" date="2006-10" db="EMBL/GenBank/DDBJ databases">
        <title>Complete sequence of Methanosaeta thermophila PT.</title>
        <authorList>
            <consortium name="US DOE Joint Genome Institute"/>
            <person name="Copeland A."/>
            <person name="Lucas S."/>
            <person name="Lapidus A."/>
            <person name="Barry K."/>
            <person name="Detter J.C."/>
            <person name="Glavina del Rio T."/>
            <person name="Hammon N."/>
            <person name="Israni S."/>
            <person name="Pitluck S."/>
            <person name="Chain P."/>
            <person name="Malfatti S."/>
            <person name="Shin M."/>
            <person name="Vergez L."/>
            <person name="Schmutz J."/>
            <person name="Larimer F."/>
            <person name="Land M."/>
            <person name="Hauser L."/>
            <person name="Kyrpides N."/>
            <person name="Kim E."/>
            <person name="Smith K.S."/>
            <person name="Ingram-Smith C."/>
            <person name="Richardson P."/>
        </authorList>
    </citation>
    <scope>NUCLEOTIDE SEQUENCE [LARGE SCALE GENOMIC DNA]</scope>
    <source>
        <strain evidence="7">DSM 6194 / JCM 14653 / NBRC 101360 / PT</strain>
    </source>
</reference>
<dbReference type="SMART" id="SM00729">
    <property type="entry name" value="Elp3"/>
    <property type="match status" value="1"/>
</dbReference>
<gene>
    <name evidence="6" type="ordered locus">Mthe_0251</name>
</gene>
<evidence type="ECO:0000256" key="3">
    <source>
        <dbReference type="ARBA" id="ARBA00023004"/>
    </source>
</evidence>
<dbReference type="SFLD" id="SFLDG01102">
    <property type="entry name" value="Uncharacterised_Radical_SAM_Su"/>
    <property type="match status" value="1"/>
</dbReference>
<dbReference type="SUPFAM" id="SSF47781">
    <property type="entry name" value="RuvA domain 2-like"/>
    <property type="match status" value="1"/>
</dbReference>
<dbReference type="SUPFAM" id="SSF102114">
    <property type="entry name" value="Radical SAM enzymes"/>
    <property type="match status" value="1"/>
</dbReference>
<keyword evidence="1" id="KW-0949">S-adenosyl-L-methionine</keyword>
<feature type="domain" description="Radical SAM core" evidence="5">
    <location>
        <begin position="46"/>
        <end position="280"/>
    </location>
</feature>
<dbReference type="InterPro" id="IPR013785">
    <property type="entry name" value="Aldolase_TIM"/>
</dbReference>
<proteinExistence type="predicted"/>
<dbReference type="OrthoDB" id="15118at2157"/>
<keyword evidence="7" id="KW-1185">Reference proteome</keyword>
<organism evidence="6 7">
    <name type="scientific">Methanothrix thermoacetophila (strain DSM 6194 / JCM 14653 / NBRC 101360 / PT)</name>
    <name type="common">Methanosaeta thermophila</name>
    <dbReference type="NCBI Taxonomy" id="349307"/>
    <lineage>
        <taxon>Archaea</taxon>
        <taxon>Methanobacteriati</taxon>
        <taxon>Methanobacteriota</taxon>
        <taxon>Stenosarchaea group</taxon>
        <taxon>Methanomicrobia</taxon>
        <taxon>Methanotrichales</taxon>
        <taxon>Methanotrichaceae</taxon>
        <taxon>Methanothrix</taxon>
    </lineage>
</organism>
<dbReference type="Pfam" id="PF04055">
    <property type="entry name" value="Radical_SAM"/>
    <property type="match status" value="1"/>
</dbReference>
<dbReference type="SFLD" id="SFLDS00029">
    <property type="entry name" value="Radical_SAM"/>
    <property type="match status" value="1"/>
</dbReference>
<evidence type="ECO:0000313" key="6">
    <source>
        <dbReference type="EMBL" id="ABK14048.1"/>
    </source>
</evidence>